<name>A0A1B9G0E8_9TREE</name>
<feature type="compositionally biased region" description="Polar residues" evidence="1">
    <location>
        <begin position="18"/>
        <end position="38"/>
    </location>
</feature>
<proteinExistence type="predicted"/>
<evidence type="ECO:0000313" key="4">
    <source>
        <dbReference type="Proteomes" id="UP000092730"/>
    </source>
</evidence>
<keyword evidence="4" id="KW-1185">Reference proteome</keyword>
<feature type="region of interest" description="Disordered" evidence="1">
    <location>
        <begin position="1"/>
        <end position="313"/>
    </location>
</feature>
<dbReference type="AlphaFoldDB" id="A0A1B9G0E8"/>
<dbReference type="VEuPathDB" id="FungiDB:I302_05950"/>
<feature type="compositionally biased region" description="Polar residues" evidence="1">
    <location>
        <begin position="269"/>
        <end position="292"/>
    </location>
</feature>
<feature type="compositionally biased region" description="Basic and acidic residues" evidence="1">
    <location>
        <begin position="253"/>
        <end position="267"/>
    </location>
</feature>
<organism evidence="2">
    <name type="scientific">Kwoniella bestiolae CBS 10118</name>
    <dbReference type="NCBI Taxonomy" id="1296100"/>
    <lineage>
        <taxon>Eukaryota</taxon>
        <taxon>Fungi</taxon>
        <taxon>Dikarya</taxon>
        <taxon>Basidiomycota</taxon>
        <taxon>Agaricomycotina</taxon>
        <taxon>Tremellomycetes</taxon>
        <taxon>Tremellales</taxon>
        <taxon>Cryptococcaceae</taxon>
        <taxon>Kwoniella</taxon>
    </lineage>
</organism>
<feature type="compositionally biased region" description="Acidic residues" evidence="1">
    <location>
        <begin position="220"/>
        <end position="234"/>
    </location>
</feature>
<evidence type="ECO:0000256" key="1">
    <source>
        <dbReference type="SAM" id="MobiDB-lite"/>
    </source>
</evidence>
<feature type="compositionally biased region" description="Polar residues" evidence="1">
    <location>
        <begin position="50"/>
        <end position="68"/>
    </location>
</feature>
<feature type="compositionally biased region" description="Polar residues" evidence="1">
    <location>
        <begin position="178"/>
        <end position="187"/>
    </location>
</feature>
<dbReference type="Proteomes" id="UP000092730">
    <property type="component" value="Chromosome 5"/>
</dbReference>
<protein>
    <submittedName>
        <fullName evidence="2">Uncharacterized protein</fullName>
    </submittedName>
</protein>
<sequence>MTNDPNDPSTKAMVKSTPRVQPQMPGQGNFANQANSVKLPQDPRIHQGPKNANQQGIPSSQGRPSNSQEVRHDLGRGTASSSNQVIHAGKPTNQGIGTHQPVKAPELAANRGGQAQSSLPPANKQVNPNASAQPANHNSALPRGEVRGGQGNVGAAQTHRGDKNNKPPPPGHEMKQPPRTNVQQSSNDLHRPAQPSRPPSREPKAIGNQMFQSQAYPNNDDQDEEYDELGDDIDDFGKEMEDRLFAEFSQHSTDAEQFSRDYSRGSNDRLPQSQYLHTSTSANAKGTANQFAFDQPLYGRHPPSYLERKAEPPVRPIVKTPARSYDLKPLPGGLSFDDELAQDTQGNADMREAVFTYQNSGVPVTPDRNGRGDISTFNFTPSAKDSDSGRQVVLEPEPELEPRFKIPMELQNHHNLAEIFVDHEQVFQDMMKSTKVAEFRPAWVDVKDGYKDLGSKVNVAHHQWEEVQNSLSKLIEIKDNELKRKINLTGRYVEAGSDLSEHCNTMQRATRNNVKRPKVEMEVY</sequence>
<reference evidence="2" key="3">
    <citation type="submission" date="2014-01" db="EMBL/GenBank/DDBJ databases">
        <title>Evolution of pathogenesis and genome organization in the Tremellales.</title>
        <authorList>
            <person name="Cuomo C."/>
            <person name="Litvintseva A."/>
            <person name="Heitman J."/>
            <person name="Chen Y."/>
            <person name="Sun S."/>
            <person name="Springer D."/>
            <person name="Dromer F."/>
            <person name="Young S."/>
            <person name="Zeng Q."/>
            <person name="Chapman S."/>
            <person name="Gujja S."/>
            <person name="Saif S."/>
            <person name="Birren B."/>
        </authorList>
    </citation>
    <scope>NUCLEOTIDE SEQUENCE</scope>
    <source>
        <strain evidence="2">CBS 10118</strain>
    </source>
</reference>
<reference evidence="3" key="4">
    <citation type="submission" date="2024-02" db="EMBL/GenBank/DDBJ databases">
        <title>Comparative genomics of Cryptococcus and Kwoniella reveals pathogenesis evolution and contrasting modes of karyotype evolution via chromosome fusion or intercentromeric recombination.</title>
        <authorList>
            <person name="Coelho M.A."/>
            <person name="David-Palma M."/>
            <person name="Shea T."/>
            <person name="Bowers K."/>
            <person name="McGinley-Smith S."/>
            <person name="Mohammad A.W."/>
            <person name="Gnirke A."/>
            <person name="Yurkov A.M."/>
            <person name="Nowrousian M."/>
            <person name="Sun S."/>
            <person name="Cuomo C.A."/>
            <person name="Heitman J."/>
        </authorList>
    </citation>
    <scope>NUCLEOTIDE SEQUENCE</scope>
    <source>
        <strain evidence="3">CBS 10118</strain>
    </source>
</reference>
<dbReference type="EMBL" id="CP144545">
    <property type="protein sequence ID" value="WVW84750.1"/>
    <property type="molecule type" value="Genomic_DNA"/>
</dbReference>
<feature type="compositionally biased region" description="Polar residues" evidence="1">
    <location>
        <begin position="209"/>
        <end position="219"/>
    </location>
</feature>
<reference evidence="3" key="2">
    <citation type="submission" date="2013-07" db="EMBL/GenBank/DDBJ databases">
        <authorList>
            <consortium name="The Broad Institute Genome Sequencing Platform"/>
            <person name="Cuomo C."/>
            <person name="Litvintseva A."/>
            <person name="Chen Y."/>
            <person name="Heitman J."/>
            <person name="Sun S."/>
            <person name="Springer D."/>
            <person name="Dromer F."/>
            <person name="Young S.K."/>
            <person name="Zeng Q."/>
            <person name="Gargeya S."/>
            <person name="Fitzgerald M."/>
            <person name="Abouelleil A."/>
            <person name="Alvarado L."/>
            <person name="Berlin A.M."/>
            <person name="Chapman S.B."/>
            <person name="Dewar J."/>
            <person name="Goldberg J."/>
            <person name="Griggs A."/>
            <person name="Gujja S."/>
            <person name="Hansen M."/>
            <person name="Howarth C."/>
            <person name="Imamovic A."/>
            <person name="Larimer J."/>
            <person name="McCowan C."/>
            <person name="Murphy C."/>
            <person name="Pearson M."/>
            <person name="Priest M."/>
            <person name="Roberts A."/>
            <person name="Saif S."/>
            <person name="Shea T."/>
            <person name="Sykes S."/>
            <person name="Wortman J."/>
            <person name="Nusbaum C."/>
            <person name="Birren B."/>
        </authorList>
    </citation>
    <scope>NUCLEOTIDE SEQUENCE</scope>
    <source>
        <strain evidence="3">CBS 10118</strain>
    </source>
</reference>
<dbReference type="RefSeq" id="XP_019045560.1">
    <property type="nucleotide sequence ID" value="XM_019192563.1"/>
</dbReference>
<dbReference type="KEGG" id="kbi:30210349"/>
<feature type="compositionally biased region" description="Basic and acidic residues" evidence="1">
    <location>
        <begin position="235"/>
        <end position="245"/>
    </location>
</feature>
<reference evidence="2" key="1">
    <citation type="submission" date="2013-07" db="EMBL/GenBank/DDBJ databases">
        <title>The Genome Sequence of Cryptococcus bestiolae CBS10118.</title>
        <authorList>
            <consortium name="The Broad Institute Genome Sequencing Platform"/>
            <person name="Cuomo C."/>
            <person name="Litvintseva A."/>
            <person name="Chen Y."/>
            <person name="Heitman J."/>
            <person name="Sun S."/>
            <person name="Springer D."/>
            <person name="Dromer F."/>
            <person name="Young S.K."/>
            <person name="Zeng Q."/>
            <person name="Gargeya S."/>
            <person name="Fitzgerald M."/>
            <person name="Abouelleil A."/>
            <person name="Alvarado L."/>
            <person name="Berlin A.M."/>
            <person name="Chapman S.B."/>
            <person name="Dewar J."/>
            <person name="Goldberg J."/>
            <person name="Griggs A."/>
            <person name="Gujja S."/>
            <person name="Hansen M."/>
            <person name="Howarth C."/>
            <person name="Imamovic A."/>
            <person name="Larimer J."/>
            <person name="McCowan C."/>
            <person name="Murphy C."/>
            <person name="Pearson M."/>
            <person name="Priest M."/>
            <person name="Roberts A."/>
            <person name="Saif S."/>
            <person name="Shea T."/>
            <person name="Sykes S."/>
            <person name="Wortman J."/>
            <person name="Nusbaum C."/>
            <person name="Birren B."/>
        </authorList>
    </citation>
    <scope>NUCLEOTIDE SEQUENCE [LARGE SCALE GENOMIC DNA]</scope>
    <source>
        <strain evidence="2">CBS 10118</strain>
    </source>
</reference>
<dbReference type="GeneID" id="30210349"/>
<dbReference type="OrthoDB" id="10597303at2759"/>
<gene>
    <name evidence="2" type="ORF">I302_05950</name>
    <name evidence="3" type="ORF">I302_106785</name>
</gene>
<evidence type="ECO:0000313" key="2">
    <source>
        <dbReference type="EMBL" id="OCF24490.1"/>
    </source>
</evidence>
<evidence type="ECO:0000313" key="3">
    <source>
        <dbReference type="EMBL" id="WVW84750.1"/>
    </source>
</evidence>
<feature type="compositionally biased region" description="Polar residues" evidence="1">
    <location>
        <begin position="113"/>
        <end position="139"/>
    </location>
</feature>
<dbReference type="EMBL" id="KI894022">
    <property type="protein sequence ID" value="OCF24490.1"/>
    <property type="molecule type" value="Genomic_DNA"/>
</dbReference>
<accession>A0A1B9G0E8</accession>
<feature type="compositionally biased region" description="Polar residues" evidence="1">
    <location>
        <begin position="78"/>
        <end position="97"/>
    </location>
</feature>